<dbReference type="STRING" id="282301.A0A267GG98"/>
<keyword evidence="3" id="KW-1185">Reference proteome</keyword>
<dbReference type="InterPro" id="IPR036866">
    <property type="entry name" value="RibonucZ/Hydroxyglut_hydro"/>
</dbReference>
<dbReference type="Gene3D" id="3.60.15.10">
    <property type="entry name" value="Ribonuclease Z/Hydroxyacylglutathione hydrolase-like"/>
    <property type="match status" value="1"/>
</dbReference>
<feature type="domain" description="Metallo-beta-lactamase" evidence="1">
    <location>
        <begin position="48"/>
        <end position="225"/>
    </location>
</feature>
<accession>A0A267GG98</accession>
<name>A0A267GG98_9PLAT</name>
<feature type="non-terminal residue" evidence="2">
    <location>
        <position position="1"/>
    </location>
</feature>
<gene>
    <name evidence="2" type="ORF">BOX15_Mlig013005g2</name>
</gene>
<dbReference type="SMART" id="SM00849">
    <property type="entry name" value="Lactamase_B"/>
    <property type="match status" value="1"/>
</dbReference>
<comment type="caution">
    <text evidence="2">The sequence shown here is derived from an EMBL/GenBank/DDBJ whole genome shotgun (WGS) entry which is preliminary data.</text>
</comment>
<dbReference type="PANTHER" id="PTHR42951:SF4">
    <property type="entry name" value="ACYL-COENZYME A THIOESTERASE MBLAC2"/>
    <property type="match status" value="1"/>
</dbReference>
<evidence type="ECO:0000259" key="1">
    <source>
        <dbReference type="SMART" id="SM00849"/>
    </source>
</evidence>
<protein>
    <recommendedName>
        <fullName evidence="1">Metallo-beta-lactamase domain-containing protein</fullName>
    </recommendedName>
</protein>
<dbReference type="EMBL" id="NIVC01000350">
    <property type="protein sequence ID" value="PAA85051.1"/>
    <property type="molecule type" value="Genomic_DNA"/>
</dbReference>
<sequence>QRVPTSPPTPAPASPAISDRNCEDDFLHSEVHPGVYQIRERQFVSSNRANIWLIRGPDSDLLVDTGLGLWDLPAYLRSAGLAPQTPDRPLTAVATHAHFDHAGGLHQFPLTAIHANEAAALTAGDQYVCVTFVPRSELCRPTSCGQPSPSCNCRTVTHLTSAAAAASECCTVRATGSVALERSGLLFSHGVLVGQRHSTWQQRGAVPAQLPAFAGVRVRLVCPGHFDPFGPNELRHLLSAYLARSSRPGYLLGSCISRLIYCAYLKARNSNDGCAACLRYACCCGCVRSCLEGSRA</sequence>
<dbReference type="InterPro" id="IPR050855">
    <property type="entry name" value="NDM-1-like"/>
</dbReference>
<dbReference type="Proteomes" id="UP000215902">
    <property type="component" value="Unassembled WGS sequence"/>
</dbReference>
<proteinExistence type="predicted"/>
<dbReference type="InterPro" id="IPR001279">
    <property type="entry name" value="Metallo-B-lactamas"/>
</dbReference>
<evidence type="ECO:0000313" key="3">
    <source>
        <dbReference type="Proteomes" id="UP000215902"/>
    </source>
</evidence>
<dbReference type="OrthoDB" id="17458at2759"/>
<dbReference type="AlphaFoldDB" id="A0A267GG98"/>
<reference evidence="2 3" key="1">
    <citation type="submission" date="2017-06" db="EMBL/GenBank/DDBJ databases">
        <title>A platform for efficient transgenesis in Macrostomum lignano, a flatworm model organism for stem cell research.</title>
        <authorList>
            <person name="Berezikov E."/>
        </authorList>
    </citation>
    <scope>NUCLEOTIDE SEQUENCE [LARGE SCALE GENOMIC DNA]</scope>
    <source>
        <strain evidence="2">DV1</strain>
        <tissue evidence="2">Whole organism</tissue>
    </source>
</reference>
<evidence type="ECO:0000313" key="2">
    <source>
        <dbReference type="EMBL" id="PAA85051.1"/>
    </source>
</evidence>
<dbReference type="SUPFAM" id="SSF56281">
    <property type="entry name" value="Metallo-hydrolase/oxidoreductase"/>
    <property type="match status" value="1"/>
</dbReference>
<organism evidence="2 3">
    <name type="scientific">Macrostomum lignano</name>
    <dbReference type="NCBI Taxonomy" id="282301"/>
    <lineage>
        <taxon>Eukaryota</taxon>
        <taxon>Metazoa</taxon>
        <taxon>Spiralia</taxon>
        <taxon>Lophotrochozoa</taxon>
        <taxon>Platyhelminthes</taxon>
        <taxon>Rhabditophora</taxon>
        <taxon>Macrostomorpha</taxon>
        <taxon>Macrostomida</taxon>
        <taxon>Macrostomidae</taxon>
        <taxon>Macrostomum</taxon>
    </lineage>
</organism>
<dbReference type="Pfam" id="PF00753">
    <property type="entry name" value="Lactamase_B"/>
    <property type="match status" value="1"/>
</dbReference>
<dbReference type="PANTHER" id="PTHR42951">
    <property type="entry name" value="METALLO-BETA-LACTAMASE DOMAIN-CONTAINING"/>
    <property type="match status" value="1"/>
</dbReference>